<evidence type="ECO:0000313" key="2">
    <source>
        <dbReference type="EMBL" id="HGN90487.1"/>
    </source>
</evidence>
<dbReference type="EMBL" id="DRXG01000112">
    <property type="protein sequence ID" value="HHN52678.1"/>
    <property type="molecule type" value="Genomic_DNA"/>
</dbReference>
<evidence type="ECO:0000256" key="1">
    <source>
        <dbReference type="HAMAP-Rule" id="MF_00582"/>
    </source>
</evidence>
<dbReference type="InterPro" id="IPR002802">
    <property type="entry name" value="Endo_dU"/>
</dbReference>
<dbReference type="EMBL" id="DTAD01000055">
    <property type="protein sequence ID" value="HGN90487.1"/>
    <property type="molecule type" value="Genomic_DNA"/>
</dbReference>
<protein>
    <recommendedName>
        <fullName evidence="1">UPF0215 protein ENM30_05135</fullName>
    </recommendedName>
</protein>
<comment type="caution">
    <text evidence="2">The sequence shown here is derived from an EMBL/GenBank/DDBJ whole genome shotgun (WGS) entry which is preliminary data.</text>
</comment>
<dbReference type="Gene3D" id="3.30.2170.10">
    <property type="entry name" value="archaeoglobus fulgidus dsm 4304 superfamily"/>
    <property type="match status" value="1"/>
</dbReference>
<proteinExistence type="inferred from homology"/>
<gene>
    <name evidence="3" type="ORF">ENM30_05135</name>
    <name evidence="2" type="ORF">ENT82_05105</name>
</gene>
<dbReference type="HAMAP" id="MF_00582">
    <property type="entry name" value="UPF0215"/>
    <property type="match status" value="1"/>
</dbReference>
<dbReference type="PANTHER" id="PTHR39518:SF2">
    <property type="entry name" value="UPF0215 PROTEIN MJ1150"/>
    <property type="match status" value="1"/>
</dbReference>
<evidence type="ECO:0000313" key="3">
    <source>
        <dbReference type="EMBL" id="HHN52678.1"/>
    </source>
</evidence>
<reference evidence="2" key="1">
    <citation type="journal article" date="2020" name="mSystems">
        <title>Genome- and Community-Level Interaction Insights into Carbon Utilization and Element Cycling Functions of Hydrothermarchaeota in Hydrothermal Sediment.</title>
        <authorList>
            <person name="Zhou Z."/>
            <person name="Liu Y."/>
            <person name="Xu W."/>
            <person name="Pan J."/>
            <person name="Luo Z.H."/>
            <person name="Li M."/>
        </authorList>
    </citation>
    <scope>NUCLEOTIDE SEQUENCE [LARGE SCALE GENOMIC DNA]</scope>
    <source>
        <strain evidence="3">SpSt-1073</strain>
        <strain evidence="2">SpSt-613</strain>
    </source>
</reference>
<organism evidence="2">
    <name type="scientific">Caldiarchaeum subterraneum</name>
    <dbReference type="NCBI Taxonomy" id="311458"/>
    <lineage>
        <taxon>Archaea</taxon>
        <taxon>Nitrososphaerota</taxon>
        <taxon>Candidatus Caldarchaeales</taxon>
        <taxon>Candidatus Caldarchaeaceae</taxon>
        <taxon>Candidatus Caldarchaeum</taxon>
    </lineage>
</organism>
<dbReference type="PANTHER" id="PTHR39518">
    <property type="entry name" value="UPF0215 PROTEIN MJ1150"/>
    <property type="match status" value="1"/>
</dbReference>
<accession>A0A7C4I3N1</accession>
<dbReference type="AlphaFoldDB" id="A0A7C4I3N1"/>
<sequence>MPSRVRVGKKGIRALGVAESFRKRLGSRAVLAGVVMRSDMLVDGFVFGACTVGGMDSTEGVIEMWRRLGRMDINVVLLSGSVISWFNVVDLNKLHQAINIPLICISYRDSHGLDEVFRKRFPSDWEQRLSVHRSNGERSDIVLRTGYKVYVRCFGLLPADAKNVLDKFTVDGRYPEPVRLAKLLARSALNYLEPFLGPEAGFADVGGETT</sequence>
<dbReference type="Pfam" id="PF01949">
    <property type="entry name" value="Endo_dU"/>
    <property type="match status" value="1"/>
</dbReference>
<name>A0A7C4I3N1_CALS0</name>
<dbReference type="PIRSF" id="PIRSF006380">
    <property type="entry name" value="UCP006380"/>
    <property type="match status" value="1"/>
</dbReference>
<comment type="similarity">
    <text evidence="1">Belongs to the UPF0215 family.</text>
</comment>